<comment type="caution">
    <text evidence="2">The sequence shown here is derived from an EMBL/GenBank/DDBJ whole genome shotgun (WGS) entry which is preliminary data.</text>
</comment>
<gene>
    <name evidence="2" type="primary">zapA</name>
    <name evidence="2" type="ORF">IB285_07060</name>
</gene>
<protein>
    <submittedName>
        <fullName evidence="2">Cell division protein ZapA</fullName>
    </submittedName>
</protein>
<dbReference type="Gene3D" id="6.10.250.790">
    <property type="match status" value="1"/>
</dbReference>
<proteinExistence type="predicted"/>
<keyword evidence="2" id="KW-0132">Cell division</keyword>
<dbReference type="InterPro" id="IPR036192">
    <property type="entry name" value="Cell_div_ZapA-like_sf"/>
</dbReference>
<dbReference type="InterPro" id="IPR007838">
    <property type="entry name" value="Cell_div_ZapA-like"/>
</dbReference>
<keyword evidence="2" id="KW-0131">Cell cycle</keyword>
<dbReference type="EMBL" id="JACXLC010000001">
    <property type="protein sequence ID" value="MBD2842018.1"/>
    <property type="molecule type" value="Genomic_DNA"/>
</dbReference>
<name>A0ABR8KN17_9SPHN</name>
<reference evidence="2 3" key="1">
    <citation type="submission" date="2020-09" db="EMBL/GenBank/DDBJ databases">
        <authorList>
            <person name="Yoon J.-W."/>
        </authorList>
    </citation>
    <scope>NUCLEOTIDE SEQUENCE [LARGE SCALE GENOMIC DNA]</scope>
    <source>
        <strain evidence="2 3">KMU-140</strain>
    </source>
</reference>
<evidence type="ECO:0000313" key="3">
    <source>
        <dbReference type="Proteomes" id="UP000635384"/>
    </source>
</evidence>
<keyword evidence="3" id="KW-1185">Reference proteome</keyword>
<dbReference type="Proteomes" id="UP000635384">
    <property type="component" value="Unassembled WGS sequence"/>
</dbReference>
<feature type="region of interest" description="Disordered" evidence="1">
    <location>
        <begin position="67"/>
        <end position="89"/>
    </location>
</feature>
<sequence>MSEVTLTVGPKSYTIICADGEEEHIMKLGAMIEERYAKLGNARTPQEAQNLLFAALFLADELAEARKSAKKSSENVEHEKARSGGKKAELRAEIETLTKAEARAREEVKDLKAQLAEMREAASHQHDLFGAPSVSDEIIEKLETLATRAEETATALEEVSGAS</sequence>
<organism evidence="2 3">
    <name type="scientific">Erythrobacter rubeus</name>
    <dbReference type="NCBI Taxonomy" id="2760803"/>
    <lineage>
        <taxon>Bacteria</taxon>
        <taxon>Pseudomonadati</taxon>
        <taxon>Pseudomonadota</taxon>
        <taxon>Alphaproteobacteria</taxon>
        <taxon>Sphingomonadales</taxon>
        <taxon>Erythrobacteraceae</taxon>
        <taxon>Erythrobacter/Porphyrobacter group</taxon>
        <taxon>Erythrobacter</taxon>
    </lineage>
</organism>
<evidence type="ECO:0000256" key="1">
    <source>
        <dbReference type="SAM" id="MobiDB-lite"/>
    </source>
</evidence>
<dbReference type="RefSeq" id="WP_190787513.1">
    <property type="nucleotide sequence ID" value="NZ_JACXLC010000001.1"/>
</dbReference>
<evidence type="ECO:0000313" key="2">
    <source>
        <dbReference type="EMBL" id="MBD2842018.1"/>
    </source>
</evidence>
<dbReference type="GO" id="GO:0051301">
    <property type="term" value="P:cell division"/>
    <property type="evidence" value="ECO:0007669"/>
    <property type="project" value="UniProtKB-KW"/>
</dbReference>
<dbReference type="Pfam" id="PF05164">
    <property type="entry name" value="ZapA"/>
    <property type="match status" value="1"/>
</dbReference>
<dbReference type="SUPFAM" id="SSF102829">
    <property type="entry name" value="Cell division protein ZapA-like"/>
    <property type="match status" value="1"/>
</dbReference>
<accession>A0ABR8KN17</accession>
<dbReference type="InterPro" id="IPR053712">
    <property type="entry name" value="Bac_CellDiv_Activator"/>
</dbReference>